<evidence type="ECO:0000313" key="2">
    <source>
        <dbReference type="EMBL" id="MDJ1170020.1"/>
    </source>
</evidence>
<dbReference type="Proteomes" id="UP001235303">
    <property type="component" value="Unassembled WGS sequence"/>
</dbReference>
<feature type="chain" id="PRO_5046744089" evidence="1">
    <location>
        <begin position="24"/>
        <end position="114"/>
    </location>
</feature>
<name>A0ABT7AT05_9CYAN</name>
<dbReference type="RefSeq" id="WP_283753777.1">
    <property type="nucleotide sequence ID" value="NZ_JAQOSP010000077.1"/>
</dbReference>
<dbReference type="EMBL" id="JAQOSP010000077">
    <property type="protein sequence ID" value="MDJ1170020.1"/>
    <property type="molecule type" value="Genomic_DNA"/>
</dbReference>
<evidence type="ECO:0000256" key="1">
    <source>
        <dbReference type="SAM" id="SignalP"/>
    </source>
</evidence>
<evidence type="ECO:0000313" key="3">
    <source>
        <dbReference type="Proteomes" id="UP001235303"/>
    </source>
</evidence>
<feature type="signal peptide" evidence="1">
    <location>
        <begin position="1"/>
        <end position="23"/>
    </location>
</feature>
<organism evidence="2 3">
    <name type="scientific">Roseofilum acuticapitatum BLCC-M154</name>
    <dbReference type="NCBI Taxonomy" id="3022444"/>
    <lineage>
        <taxon>Bacteria</taxon>
        <taxon>Bacillati</taxon>
        <taxon>Cyanobacteriota</taxon>
        <taxon>Cyanophyceae</taxon>
        <taxon>Desertifilales</taxon>
        <taxon>Desertifilaceae</taxon>
        <taxon>Roseofilum</taxon>
        <taxon>Roseofilum acuticapitatum</taxon>
    </lineage>
</organism>
<accession>A0ABT7AT05</accession>
<protein>
    <submittedName>
        <fullName evidence="2">Uncharacterized protein</fullName>
    </submittedName>
</protein>
<comment type="caution">
    <text evidence="2">The sequence shown here is derived from an EMBL/GenBank/DDBJ whole genome shotgun (WGS) entry which is preliminary data.</text>
</comment>
<sequence length="114" mass="12820">MQRQLLSITTLIFSLTVSLPLKAQTVTSETQFSPEVIRTQLETIDTTPKTAEYYAGFNEGFNEGFEAGLVARKANQPNQNNYQMLMNTNPRPLIQGWAEGYVKGYEEGYDYGAI</sequence>
<reference evidence="2 3" key="1">
    <citation type="submission" date="2023-01" db="EMBL/GenBank/DDBJ databases">
        <title>Novel diversity within Roseofilum (Cyanobacteria; Desertifilaceae) from marine benthic mats with descriptions of four novel species.</title>
        <authorList>
            <person name="Wang Y."/>
            <person name="Berthold D.E."/>
            <person name="Hu J."/>
            <person name="Lefler F.W."/>
            <person name="Laughinghouse H.D. IV."/>
        </authorList>
    </citation>
    <scope>NUCLEOTIDE SEQUENCE [LARGE SCALE GENOMIC DNA]</scope>
    <source>
        <strain evidence="2 3">BLCC-M154</strain>
    </source>
</reference>
<keyword evidence="1" id="KW-0732">Signal</keyword>
<keyword evidence="3" id="KW-1185">Reference proteome</keyword>
<proteinExistence type="predicted"/>
<gene>
    <name evidence="2" type="ORF">PMG71_11335</name>
</gene>